<evidence type="ECO:0000313" key="1">
    <source>
        <dbReference type="EMBL" id="CAB3745560.1"/>
    </source>
</evidence>
<protein>
    <submittedName>
        <fullName evidence="1">Uncharacterized protein</fullName>
    </submittedName>
</protein>
<evidence type="ECO:0000313" key="2">
    <source>
        <dbReference type="Proteomes" id="UP000494255"/>
    </source>
</evidence>
<keyword evidence="2" id="KW-1185">Reference proteome</keyword>
<accession>A0A6J5CWP6</accession>
<dbReference type="GeneID" id="97046222"/>
<reference evidence="1 2" key="1">
    <citation type="submission" date="2020-04" db="EMBL/GenBank/DDBJ databases">
        <authorList>
            <person name="De Canck E."/>
        </authorList>
    </citation>
    <scope>NUCLEOTIDE SEQUENCE [LARGE SCALE GENOMIC DNA]</scope>
    <source>
        <strain evidence="1 2">LMG 24238</strain>
    </source>
</reference>
<proteinExistence type="predicted"/>
<dbReference type="InterPro" id="IPR036188">
    <property type="entry name" value="FAD/NAD-bd_sf"/>
</dbReference>
<gene>
    <name evidence="1" type="ORF">LMG24238_07687</name>
</gene>
<name>A0A6J5CWP6_9BURK</name>
<dbReference type="EMBL" id="CADIKC010000024">
    <property type="protein sequence ID" value="CAB3745560.1"/>
    <property type="molecule type" value="Genomic_DNA"/>
</dbReference>
<dbReference type="AlphaFoldDB" id="A0A6J5CWP6"/>
<organism evidence="1 2">
    <name type="scientific">Paraburkholderia sediminicola</name>
    <dbReference type="NCBI Taxonomy" id="458836"/>
    <lineage>
        <taxon>Bacteria</taxon>
        <taxon>Pseudomonadati</taxon>
        <taxon>Pseudomonadota</taxon>
        <taxon>Betaproteobacteria</taxon>
        <taxon>Burkholderiales</taxon>
        <taxon>Burkholderiaceae</taxon>
        <taxon>Paraburkholderia</taxon>
    </lineage>
</organism>
<dbReference type="Proteomes" id="UP000494255">
    <property type="component" value="Unassembled WGS sequence"/>
</dbReference>
<dbReference type="RefSeq" id="WP_175055033.1">
    <property type="nucleotide sequence ID" value="NZ_CADIKC010000024.1"/>
</dbReference>
<sequence length="58" mass="5871">MAKVRVNAKVADALIIGAGASGMVAARHLSECLGAWCVWSRVPELTMASSPATSPSGS</sequence>
<dbReference type="SUPFAM" id="SSF51905">
    <property type="entry name" value="FAD/NAD(P)-binding domain"/>
    <property type="match status" value="1"/>
</dbReference>